<evidence type="ECO:0000259" key="6">
    <source>
        <dbReference type="PROSITE" id="PS50263"/>
    </source>
</evidence>
<dbReference type="RefSeq" id="WP_232594278.1">
    <property type="nucleotide sequence ID" value="NZ_BSPD01000033.1"/>
</dbReference>
<dbReference type="InterPro" id="IPR052737">
    <property type="entry name" value="Omega-amidase_YafV"/>
</dbReference>
<protein>
    <recommendedName>
        <fullName evidence="5">Omega-amidase YafV</fullName>
        <ecNumber evidence="3">3.5.1.3</ecNumber>
    </recommendedName>
</protein>
<keyword evidence="2" id="KW-0378">Hydrolase</keyword>
<dbReference type="CDD" id="cd07575">
    <property type="entry name" value="Xc-1258_like"/>
    <property type="match status" value="1"/>
</dbReference>
<gene>
    <name evidence="7" type="ORF">GCM10007877_14300</name>
</gene>
<dbReference type="EC" id="3.5.1.3" evidence="3"/>
<comment type="caution">
    <text evidence="7">The sequence shown here is derived from an EMBL/GenBank/DDBJ whole genome shotgun (WGS) entry which is preliminary data.</text>
</comment>
<dbReference type="GO" id="GO:0106008">
    <property type="term" value="F:2-oxoglutaramate amidase activity"/>
    <property type="evidence" value="ECO:0007669"/>
    <property type="project" value="TreeGrafter"/>
</dbReference>
<evidence type="ECO:0000256" key="5">
    <source>
        <dbReference type="ARBA" id="ARBA00072139"/>
    </source>
</evidence>
<comment type="catalytic activity">
    <reaction evidence="4">
        <text>a monoamide of a dicarboxylate + H2O = a dicarboxylate + NH4(+)</text>
        <dbReference type="Rhea" id="RHEA:11716"/>
        <dbReference type="ChEBI" id="CHEBI:15377"/>
        <dbReference type="ChEBI" id="CHEBI:28938"/>
        <dbReference type="ChEBI" id="CHEBI:28965"/>
        <dbReference type="ChEBI" id="CHEBI:77450"/>
        <dbReference type="EC" id="3.5.1.3"/>
    </reaction>
</comment>
<dbReference type="GO" id="GO:0050152">
    <property type="term" value="F:omega-amidase activity"/>
    <property type="evidence" value="ECO:0007669"/>
    <property type="project" value="UniProtKB-EC"/>
</dbReference>
<dbReference type="EMBL" id="BSPD01000033">
    <property type="protein sequence ID" value="GLS25716.1"/>
    <property type="molecule type" value="Genomic_DNA"/>
</dbReference>
<evidence type="ECO:0000256" key="1">
    <source>
        <dbReference type="ARBA" id="ARBA00010613"/>
    </source>
</evidence>
<dbReference type="PROSITE" id="PS50263">
    <property type="entry name" value="CN_HYDROLASE"/>
    <property type="match status" value="1"/>
</dbReference>
<dbReference type="PANTHER" id="PTHR47799:SF1">
    <property type="entry name" value="OMEGA-AMIDASE YAFV"/>
    <property type="match status" value="1"/>
</dbReference>
<dbReference type="SUPFAM" id="SSF56317">
    <property type="entry name" value="Carbon-nitrogen hydrolase"/>
    <property type="match status" value="1"/>
</dbReference>
<dbReference type="Pfam" id="PF00795">
    <property type="entry name" value="CN_hydrolase"/>
    <property type="match status" value="1"/>
</dbReference>
<evidence type="ECO:0000256" key="2">
    <source>
        <dbReference type="ARBA" id="ARBA00022801"/>
    </source>
</evidence>
<keyword evidence="8" id="KW-1185">Reference proteome</keyword>
<dbReference type="NCBIfam" id="NF007757">
    <property type="entry name" value="PRK10438.1"/>
    <property type="match status" value="1"/>
</dbReference>
<proteinExistence type="inferred from homology"/>
<dbReference type="PANTHER" id="PTHR47799">
    <property type="entry name" value="OMEGA-AMIDASE YAFV"/>
    <property type="match status" value="1"/>
</dbReference>
<dbReference type="InterPro" id="IPR003010">
    <property type="entry name" value="C-N_Hydrolase"/>
</dbReference>
<evidence type="ECO:0000256" key="3">
    <source>
        <dbReference type="ARBA" id="ARBA00039118"/>
    </source>
</evidence>
<dbReference type="Proteomes" id="UP001156870">
    <property type="component" value="Unassembled WGS sequence"/>
</dbReference>
<organism evidence="7 8">
    <name type="scientific">Marinibactrum halimedae</name>
    <dbReference type="NCBI Taxonomy" id="1444977"/>
    <lineage>
        <taxon>Bacteria</taxon>
        <taxon>Pseudomonadati</taxon>
        <taxon>Pseudomonadota</taxon>
        <taxon>Gammaproteobacteria</taxon>
        <taxon>Cellvibrionales</taxon>
        <taxon>Cellvibrionaceae</taxon>
        <taxon>Marinibactrum</taxon>
    </lineage>
</organism>
<dbReference type="InterPro" id="IPR036526">
    <property type="entry name" value="C-N_Hydrolase_sf"/>
</dbReference>
<sequence>MGKKAQLSEIRVSILQTDLLWHAPAENRTQLSQKLATLKGQTDLIVLPEMFTSGFTIEPDTVSHLEIGSPTLNWMTEQAKQLNAALCGSTVFQSGNGFTNRLWFVTPEQSVHHYDKVHLFRMGGENERYQAGNERCIVEYRGWKLLLTICYDLRFPVFCRNRQNEYDVMVCVANWPSARRLPWRTLLTARAIENQSYVVGVNRIGKDGRDWHYSGDSLAVDYFGRTVIDYPENTPFLETTLFSRNDLDTFRDKFPTWMDADDFTLSLNPSRSF</sequence>
<evidence type="ECO:0000256" key="4">
    <source>
        <dbReference type="ARBA" id="ARBA00052904"/>
    </source>
</evidence>
<reference evidence="7 8" key="1">
    <citation type="journal article" date="2014" name="Int. J. Syst. Evol. Microbiol.">
        <title>Complete genome sequence of Corynebacterium casei LMG S-19264T (=DSM 44701T), isolated from a smear-ripened cheese.</title>
        <authorList>
            <consortium name="US DOE Joint Genome Institute (JGI-PGF)"/>
            <person name="Walter F."/>
            <person name="Albersmeier A."/>
            <person name="Kalinowski J."/>
            <person name="Ruckert C."/>
        </authorList>
    </citation>
    <scope>NUCLEOTIDE SEQUENCE [LARGE SCALE GENOMIC DNA]</scope>
    <source>
        <strain evidence="7 8">NBRC 110095</strain>
    </source>
</reference>
<comment type="similarity">
    <text evidence="1">Belongs to the carbon-nitrogen hydrolase superfamily. NIT1/NIT2 family.</text>
</comment>
<dbReference type="AlphaFoldDB" id="A0AA37WMZ2"/>
<name>A0AA37WMZ2_9GAMM</name>
<evidence type="ECO:0000313" key="8">
    <source>
        <dbReference type="Proteomes" id="UP001156870"/>
    </source>
</evidence>
<accession>A0AA37WMZ2</accession>
<evidence type="ECO:0000313" key="7">
    <source>
        <dbReference type="EMBL" id="GLS25716.1"/>
    </source>
</evidence>
<dbReference type="Gene3D" id="3.60.110.10">
    <property type="entry name" value="Carbon-nitrogen hydrolase"/>
    <property type="match status" value="1"/>
</dbReference>
<dbReference type="FunFam" id="3.60.110.10:FF:000004">
    <property type="entry name" value="Carbon-nitrogen hydrolase"/>
    <property type="match status" value="1"/>
</dbReference>
<feature type="domain" description="CN hydrolase" evidence="6">
    <location>
        <begin position="10"/>
        <end position="247"/>
    </location>
</feature>